<evidence type="ECO:0000256" key="1">
    <source>
        <dbReference type="SAM" id="MobiDB-lite"/>
    </source>
</evidence>
<reference evidence="3" key="1">
    <citation type="journal article" date="2019" name="Int. J. Syst. Evol. Microbiol.">
        <title>The Global Catalogue of Microorganisms (GCM) 10K type strain sequencing project: providing services to taxonomists for standard genome sequencing and annotation.</title>
        <authorList>
            <consortium name="The Broad Institute Genomics Platform"/>
            <consortium name="The Broad Institute Genome Sequencing Center for Infectious Disease"/>
            <person name="Wu L."/>
            <person name="Ma J."/>
        </authorList>
    </citation>
    <scope>NUCLEOTIDE SEQUENCE [LARGE SCALE GENOMIC DNA]</scope>
    <source>
        <strain evidence="3">JCM 16961</strain>
    </source>
</reference>
<feature type="region of interest" description="Disordered" evidence="1">
    <location>
        <begin position="60"/>
        <end position="84"/>
    </location>
</feature>
<keyword evidence="3" id="KW-1185">Reference proteome</keyword>
<dbReference type="EMBL" id="BAABCJ010000001">
    <property type="protein sequence ID" value="GAA3699375.1"/>
    <property type="molecule type" value="Genomic_DNA"/>
</dbReference>
<dbReference type="Proteomes" id="UP001501536">
    <property type="component" value="Unassembled WGS sequence"/>
</dbReference>
<dbReference type="RefSeq" id="WP_344880928.1">
    <property type="nucleotide sequence ID" value="NZ_BAABCJ010000001.1"/>
</dbReference>
<evidence type="ECO:0008006" key="4">
    <source>
        <dbReference type="Google" id="ProtNLM"/>
    </source>
</evidence>
<proteinExistence type="predicted"/>
<accession>A0ABP7D1G6</accession>
<name>A0ABP7D1G6_9MICC</name>
<evidence type="ECO:0000313" key="3">
    <source>
        <dbReference type="Proteomes" id="UP001501536"/>
    </source>
</evidence>
<protein>
    <recommendedName>
        <fullName evidence="4">DNA-binding protein</fullName>
    </recommendedName>
</protein>
<gene>
    <name evidence="2" type="ORF">GCM10022377_10470</name>
</gene>
<comment type="caution">
    <text evidence="2">The sequence shown here is derived from an EMBL/GenBank/DDBJ whole genome shotgun (WGS) entry which is preliminary data.</text>
</comment>
<evidence type="ECO:0000313" key="2">
    <source>
        <dbReference type="EMBL" id="GAA3699375.1"/>
    </source>
</evidence>
<organism evidence="2 3">
    <name type="scientific">Zhihengliuella alba</name>
    <dbReference type="NCBI Taxonomy" id="547018"/>
    <lineage>
        <taxon>Bacteria</taxon>
        <taxon>Bacillati</taxon>
        <taxon>Actinomycetota</taxon>
        <taxon>Actinomycetes</taxon>
        <taxon>Micrococcales</taxon>
        <taxon>Micrococcaceae</taxon>
        <taxon>Zhihengliuella</taxon>
    </lineage>
</organism>
<sequence length="84" mass="9812">MAYFRTPEEVAPELGITPTTLRLICKNTGFCTRLERRRITLTQADIERVLRHLAVEQEKKNRWWEEPEPDPFAEEPHGRPAATP</sequence>